<evidence type="ECO:0000256" key="2">
    <source>
        <dbReference type="SAM" id="SignalP"/>
    </source>
</evidence>
<evidence type="ECO:0000313" key="3">
    <source>
        <dbReference type="EMBL" id="GGO83203.1"/>
    </source>
</evidence>
<feature type="chain" id="PRO_5037388115" evidence="2">
    <location>
        <begin position="25"/>
        <end position="267"/>
    </location>
</feature>
<organism evidence="3 4">
    <name type="scientific">Nonomuraea cavernae</name>
    <dbReference type="NCBI Taxonomy" id="2045107"/>
    <lineage>
        <taxon>Bacteria</taxon>
        <taxon>Bacillati</taxon>
        <taxon>Actinomycetota</taxon>
        <taxon>Actinomycetes</taxon>
        <taxon>Streptosporangiales</taxon>
        <taxon>Streptosporangiaceae</taxon>
        <taxon>Nonomuraea</taxon>
    </lineage>
</organism>
<protein>
    <submittedName>
        <fullName evidence="3">Uncharacterized protein</fullName>
    </submittedName>
</protein>
<comment type="caution">
    <text evidence="3">The sequence shown here is derived from an EMBL/GenBank/DDBJ whole genome shotgun (WGS) entry which is preliminary data.</text>
</comment>
<feature type="region of interest" description="Disordered" evidence="1">
    <location>
        <begin position="63"/>
        <end position="99"/>
    </location>
</feature>
<name>A0A918DUP2_9ACTN</name>
<reference evidence="3" key="2">
    <citation type="submission" date="2020-09" db="EMBL/GenBank/DDBJ databases">
        <authorList>
            <person name="Sun Q."/>
            <person name="Zhou Y."/>
        </authorList>
    </citation>
    <scope>NUCLEOTIDE SEQUENCE</scope>
    <source>
        <strain evidence="3">CGMCC 4.7368</strain>
    </source>
</reference>
<feature type="compositionally biased region" description="Low complexity" evidence="1">
    <location>
        <begin position="73"/>
        <end position="83"/>
    </location>
</feature>
<dbReference type="EMBL" id="BMNH01000049">
    <property type="protein sequence ID" value="GGO83203.1"/>
    <property type="molecule type" value="Genomic_DNA"/>
</dbReference>
<reference evidence="3" key="1">
    <citation type="journal article" date="2014" name="Int. J. Syst. Evol. Microbiol.">
        <title>Complete genome sequence of Corynebacterium casei LMG S-19264T (=DSM 44701T), isolated from a smear-ripened cheese.</title>
        <authorList>
            <consortium name="US DOE Joint Genome Institute (JGI-PGF)"/>
            <person name="Walter F."/>
            <person name="Albersmeier A."/>
            <person name="Kalinowski J."/>
            <person name="Ruckert C."/>
        </authorList>
    </citation>
    <scope>NUCLEOTIDE SEQUENCE</scope>
    <source>
        <strain evidence="3">CGMCC 4.7368</strain>
    </source>
</reference>
<keyword evidence="2" id="KW-0732">Signal</keyword>
<dbReference type="AlphaFoldDB" id="A0A918DUP2"/>
<keyword evidence="4" id="KW-1185">Reference proteome</keyword>
<evidence type="ECO:0000313" key="4">
    <source>
        <dbReference type="Proteomes" id="UP000646523"/>
    </source>
</evidence>
<accession>A0A918DUP2</accession>
<sequence>MIKAAAAVAAFGLAGAMVSTPAQAQERHLATESVGDGSAGGPGGLLRDLLGGLWAGKDAAVTGTSGTAAPGDTSGTYGTSSTYAARRPGRPLSSLETGSSEAGLPIGARLLGALPGVGGLGGLTGMAPGGTVEGRSPMSAVGAPSQGGRAALDEAGVPSADRLLGGTLYGAARRSAERARLAFGALSNEPSAELAPVVGRLLPPEMAPVVETLPGTARIATLDGSAPLFRSAAMARKLTGAQDESAISSVGAAVARTSAATGYAGRY</sequence>
<dbReference type="Proteomes" id="UP000646523">
    <property type="component" value="Unassembled WGS sequence"/>
</dbReference>
<dbReference type="RefSeq" id="WP_225264361.1">
    <property type="nucleotide sequence ID" value="NZ_JAIWLU010000040.1"/>
</dbReference>
<proteinExistence type="predicted"/>
<feature type="signal peptide" evidence="2">
    <location>
        <begin position="1"/>
        <end position="24"/>
    </location>
</feature>
<gene>
    <name evidence="3" type="ORF">GCM10012289_76170</name>
</gene>
<evidence type="ECO:0000256" key="1">
    <source>
        <dbReference type="SAM" id="MobiDB-lite"/>
    </source>
</evidence>